<dbReference type="Gene3D" id="1.10.520.10">
    <property type="match status" value="1"/>
</dbReference>
<evidence type="ECO:0000256" key="1">
    <source>
        <dbReference type="ARBA" id="ARBA00022617"/>
    </source>
</evidence>
<gene>
    <name evidence="8" type="ORF">HAND00432_LOCUS7759</name>
</gene>
<dbReference type="InterPro" id="IPR002016">
    <property type="entry name" value="Haem_peroxidase"/>
</dbReference>
<dbReference type="SUPFAM" id="SSF48403">
    <property type="entry name" value="Ankyrin repeat"/>
    <property type="match status" value="1"/>
</dbReference>
<evidence type="ECO:0000256" key="2">
    <source>
        <dbReference type="ARBA" id="ARBA00022723"/>
    </source>
</evidence>
<dbReference type="GO" id="GO:0000302">
    <property type="term" value="P:response to reactive oxygen species"/>
    <property type="evidence" value="ECO:0007669"/>
    <property type="project" value="TreeGrafter"/>
</dbReference>
<organism evidence="8">
    <name type="scientific">Hemiselmis andersenii</name>
    <name type="common">Cryptophyte alga</name>
    <dbReference type="NCBI Taxonomy" id="464988"/>
    <lineage>
        <taxon>Eukaryota</taxon>
        <taxon>Cryptophyceae</taxon>
        <taxon>Cryptomonadales</taxon>
        <taxon>Hemiselmidaceae</taxon>
        <taxon>Hemiselmis</taxon>
    </lineage>
</organism>
<evidence type="ECO:0000256" key="6">
    <source>
        <dbReference type="RuleBase" id="RU004241"/>
    </source>
</evidence>
<keyword evidence="1" id="KW-0349">Heme</keyword>
<dbReference type="GO" id="GO:0046872">
    <property type="term" value="F:metal ion binding"/>
    <property type="evidence" value="ECO:0007669"/>
    <property type="project" value="UniProtKB-KW"/>
</dbReference>
<sequence>MSADPDGMDRVDVNVDALKSEIRRALINQKANACPIAMRMAWHAAGTYDKNTDTGGCRGGTMRFDKERTDPDNKGITIIQDLLLPVKQNHPEISHADLWAVAAISAIEFLGGPKIPFRFGRKDVPTDAACVPHGRLPDASQGADHLRKVFGRMGFNDREIVALSGGHTLGRCHEVRSGFDGPWSHNPLKFDNSYYKNLLELDWETRKWGGREQFQDKQSGKLMMLPTDMALKTDPAFRRIATMYAKDEKLFFRDFAQAFSKLMCLGCPPHVNPMQPESGRSVKDVKSAEFRDLIMHGSEQPARKLFKEGIADVHQVESTSGRTALHKAAFWGHKDIIKFLCNECKINANVQDVFGDTALHDCAKFGHTEVAESLIVIGKTDTSLRNKEGKTAHDLSVEHGYKETAAAIARTSRSRL</sequence>
<evidence type="ECO:0000313" key="8">
    <source>
        <dbReference type="EMBL" id="CAD8953222.1"/>
    </source>
</evidence>
<dbReference type="PRINTS" id="PR00458">
    <property type="entry name" value="PEROXIDASE"/>
</dbReference>
<dbReference type="PROSITE" id="PS50088">
    <property type="entry name" value="ANK_REPEAT"/>
    <property type="match status" value="1"/>
</dbReference>
<dbReference type="InterPro" id="IPR010255">
    <property type="entry name" value="Haem_peroxidase_sf"/>
</dbReference>
<dbReference type="SUPFAM" id="SSF48113">
    <property type="entry name" value="Heme-dependent peroxidases"/>
    <property type="match status" value="1"/>
</dbReference>
<evidence type="ECO:0000256" key="3">
    <source>
        <dbReference type="ARBA" id="ARBA00023002"/>
    </source>
</evidence>
<name>A0A6T8H5U4_HEMAN</name>
<dbReference type="InterPro" id="IPR036770">
    <property type="entry name" value="Ankyrin_rpt-contain_sf"/>
</dbReference>
<evidence type="ECO:0000256" key="5">
    <source>
        <dbReference type="PROSITE-ProRule" id="PRU00023"/>
    </source>
</evidence>
<evidence type="ECO:0000259" key="7">
    <source>
        <dbReference type="PROSITE" id="PS50873"/>
    </source>
</evidence>
<dbReference type="CDD" id="cd00691">
    <property type="entry name" value="ascorbate_peroxidase"/>
    <property type="match status" value="1"/>
</dbReference>
<dbReference type="Gene3D" id="1.10.420.10">
    <property type="entry name" value="Peroxidase, domain 2"/>
    <property type="match status" value="1"/>
</dbReference>
<keyword evidence="2" id="KW-0479">Metal-binding</keyword>
<reference evidence="8" key="1">
    <citation type="submission" date="2021-01" db="EMBL/GenBank/DDBJ databases">
        <authorList>
            <person name="Corre E."/>
            <person name="Pelletier E."/>
            <person name="Niang G."/>
            <person name="Scheremetjew M."/>
            <person name="Finn R."/>
            <person name="Kale V."/>
            <person name="Holt S."/>
            <person name="Cochrane G."/>
            <person name="Meng A."/>
            <person name="Brown T."/>
            <person name="Cohen L."/>
        </authorList>
    </citation>
    <scope>NUCLEOTIDE SEQUENCE</scope>
    <source>
        <strain evidence="8">CCMP644</strain>
    </source>
</reference>
<dbReference type="Pfam" id="PF00141">
    <property type="entry name" value="peroxidase"/>
    <property type="match status" value="1"/>
</dbReference>
<dbReference type="EMBL" id="HBFX01013010">
    <property type="protein sequence ID" value="CAD8953222.1"/>
    <property type="molecule type" value="Transcribed_RNA"/>
</dbReference>
<dbReference type="SMART" id="SM00248">
    <property type="entry name" value="ANK"/>
    <property type="match status" value="2"/>
</dbReference>
<dbReference type="PROSITE" id="PS00435">
    <property type="entry name" value="PEROXIDASE_1"/>
    <property type="match status" value="1"/>
</dbReference>
<dbReference type="GO" id="GO:0042744">
    <property type="term" value="P:hydrogen peroxide catabolic process"/>
    <property type="evidence" value="ECO:0007669"/>
    <property type="project" value="TreeGrafter"/>
</dbReference>
<evidence type="ECO:0000256" key="4">
    <source>
        <dbReference type="ARBA" id="ARBA00023004"/>
    </source>
</evidence>
<dbReference type="InterPro" id="IPR002110">
    <property type="entry name" value="Ankyrin_rpt"/>
</dbReference>
<accession>A0A6T8H5U4</accession>
<dbReference type="Pfam" id="PF00023">
    <property type="entry name" value="Ank"/>
    <property type="match status" value="1"/>
</dbReference>
<dbReference type="InterPro" id="IPR044831">
    <property type="entry name" value="Ccp1-like"/>
</dbReference>
<dbReference type="InterPro" id="IPR002207">
    <property type="entry name" value="Peroxidase_I"/>
</dbReference>
<dbReference type="PANTHER" id="PTHR31356:SF66">
    <property type="entry name" value="CATALASE-PEROXIDASE"/>
    <property type="match status" value="1"/>
</dbReference>
<comment type="similarity">
    <text evidence="6">Belongs to the peroxidase family.</text>
</comment>
<dbReference type="GO" id="GO:0034599">
    <property type="term" value="P:cellular response to oxidative stress"/>
    <property type="evidence" value="ECO:0007669"/>
    <property type="project" value="InterPro"/>
</dbReference>
<feature type="domain" description="Plant heme peroxidase family profile" evidence="7">
    <location>
        <begin position="93"/>
        <end position="291"/>
    </location>
</feature>
<keyword evidence="3" id="KW-0560">Oxidoreductase</keyword>
<dbReference type="PANTHER" id="PTHR31356">
    <property type="entry name" value="THYLAKOID LUMENAL 29 KDA PROTEIN, CHLOROPLASTIC-RELATED"/>
    <property type="match status" value="1"/>
</dbReference>
<dbReference type="PRINTS" id="PR00459">
    <property type="entry name" value="ASPEROXIDASE"/>
</dbReference>
<feature type="repeat" description="ANK" evidence="5">
    <location>
        <begin position="320"/>
        <end position="340"/>
    </location>
</feature>
<protein>
    <recommendedName>
        <fullName evidence="7">Plant heme peroxidase family profile domain-containing protein</fullName>
    </recommendedName>
</protein>
<dbReference type="PROSITE" id="PS50297">
    <property type="entry name" value="ANK_REP_REGION"/>
    <property type="match status" value="1"/>
</dbReference>
<keyword evidence="5" id="KW-0040">ANK repeat</keyword>
<dbReference type="Gene3D" id="1.25.40.20">
    <property type="entry name" value="Ankyrin repeat-containing domain"/>
    <property type="match status" value="1"/>
</dbReference>
<proteinExistence type="inferred from homology"/>
<dbReference type="FunFam" id="1.10.420.10:FF:000009">
    <property type="entry name" value="Ascorbate peroxidase"/>
    <property type="match status" value="1"/>
</dbReference>
<dbReference type="PROSITE" id="PS50873">
    <property type="entry name" value="PEROXIDASE_4"/>
    <property type="match status" value="1"/>
</dbReference>
<keyword evidence="4" id="KW-0408">Iron</keyword>
<dbReference type="GO" id="GO:0020037">
    <property type="term" value="F:heme binding"/>
    <property type="evidence" value="ECO:0007669"/>
    <property type="project" value="InterPro"/>
</dbReference>
<dbReference type="AlphaFoldDB" id="A0A6T8H5U4"/>
<dbReference type="Pfam" id="PF12796">
    <property type="entry name" value="Ank_2"/>
    <property type="match status" value="1"/>
</dbReference>
<dbReference type="GO" id="GO:0004601">
    <property type="term" value="F:peroxidase activity"/>
    <property type="evidence" value="ECO:0007669"/>
    <property type="project" value="InterPro"/>
</dbReference>
<dbReference type="InterPro" id="IPR019793">
    <property type="entry name" value="Peroxidases_heam-ligand_BS"/>
</dbReference>